<feature type="region of interest" description="Disordered" evidence="1">
    <location>
        <begin position="1"/>
        <end position="42"/>
    </location>
</feature>
<dbReference type="Proteomes" id="UP001327027">
    <property type="component" value="Unassembled WGS sequence"/>
</dbReference>
<feature type="compositionally biased region" description="Basic and acidic residues" evidence="1">
    <location>
        <begin position="7"/>
        <end position="42"/>
    </location>
</feature>
<proteinExistence type="predicted"/>
<dbReference type="RefSeq" id="WP_324179956.1">
    <property type="nucleotide sequence ID" value="NZ_BAABAW010000006.1"/>
</dbReference>
<evidence type="ECO:0000313" key="3">
    <source>
        <dbReference type="Proteomes" id="UP001327027"/>
    </source>
</evidence>
<gene>
    <name evidence="2" type="ORF">U6A24_10670</name>
</gene>
<sequence>MSKKKLKKDEKEKLSSQLEMPEKKAPFEEIKEAMDKEKKKDE</sequence>
<reference evidence="2 3" key="1">
    <citation type="journal article" date="2013" name="Int. J. Syst. Evol. Microbiol.">
        <title>Aquimarina gracilis sp. nov., isolated from the gut microflora of a mussel, Mytilus coruscus, and emended description of Aquimarina spongiae.</title>
        <authorList>
            <person name="Park S.C."/>
            <person name="Choe H.N."/>
            <person name="Baik K.S."/>
            <person name="Seong C.N."/>
        </authorList>
    </citation>
    <scope>NUCLEOTIDE SEQUENCE [LARGE SCALE GENOMIC DNA]</scope>
    <source>
        <strain evidence="2 3">PSC32</strain>
    </source>
</reference>
<accession>A0ABU5ZVN5</accession>
<comment type="caution">
    <text evidence="2">The sequence shown here is derived from an EMBL/GenBank/DDBJ whole genome shotgun (WGS) entry which is preliminary data.</text>
</comment>
<evidence type="ECO:0000313" key="2">
    <source>
        <dbReference type="EMBL" id="MEB3345926.1"/>
    </source>
</evidence>
<organism evidence="2 3">
    <name type="scientific">Aquimarina gracilis</name>
    <dbReference type="NCBI Taxonomy" id="874422"/>
    <lineage>
        <taxon>Bacteria</taxon>
        <taxon>Pseudomonadati</taxon>
        <taxon>Bacteroidota</taxon>
        <taxon>Flavobacteriia</taxon>
        <taxon>Flavobacteriales</taxon>
        <taxon>Flavobacteriaceae</taxon>
        <taxon>Aquimarina</taxon>
    </lineage>
</organism>
<protein>
    <submittedName>
        <fullName evidence="2">Uncharacterized protein</fullName>
    </submittedName>
</protein>
<dbReference type="EMBL" id="JAYKLX010000005">
    <property type="protein sequence ID" value="MEB3345926.1"/>
    <property type="molecule type" value="Genomic_DNA"/>
</dbReference>
<keyword evidence="3" id="KW-1185">Reference proteome</keyword>
<evidence type="ECO:0000256" key="1">
    <source>
        <dbReference type="SAM" id="MobiDB-lite"/>
    </source>
</evidence>
<name>A0ABU5ZVN5_9FLAO</name>